<dbReference type="OrthoDB" id="3068178at2759"/>
<sequence length="323" mass="36961">KRALKAKQDRILRLLQPSWASAVSKGQTEEYLKKAYLVWFLRFPEVEPEIMVEDTFKDDPMYETHIIKAREKLVRTKLGWSTFLFPSRPAKPNLKEGETAQWEKDLNTAIQEILDELPTTWNPDKDVTFIKLEHVVALSRAHEEGRKSYVVLRDTDSGEEDISIPQARTVSLSANHRRIQQTPRSPQKSCRFAQPAPCYHWNPSPQYDLQELDSSFQNSHSVDFTSAQPSDVAAKVASKRYPTSDAPLQEWSGKTKEDPGFQEEFLSEMLRLEGRGDARQGTCMMCKGPCGVFRCDDCFGGRLECSDCCLARHKDLPLHILRV</sequence>
<dbReference type="EMBL" id="KN839428">
    <property type="protein sequence ID" value="KIJ89797.1"/>
    <property type="molecule type" value="Genomic_DNA"/>
</dbReference>
<dbReference type="CDD" id="cd19757">
    <property type="entry name" value="Bbox1"/>
    <property type="match status" value="1"/>
</dbReference>
<evidence type="ECO:0000313" key="2">
    <source>
        <dbReference type="Proteomes" id="UP000054477"/>
    </source>
</evidence>
<dbReference type="AlphaFoldDB" id="A0A0C9WZI0"/>
<protein>
    <submittedName>
        <fullName evidence="1">Uncharacterized protein</fullName>
    </submittedName>
</protein>
<organism evidence="1 2">
    <name type="scientific">Laccaria amethystina LaAM-08-1</name>
    <dbReference type="NCBI Taxonomy" id="1095629"/>
    <lineage>
        <taxon>Eukaryota</taxon>
        <taxon>Fungi</taxon>
        <taxon>Dikarya</taxon>
        <taxon>Basidiomycota</taxon>
        <taxon>Agaricomycotina</taxon>
        <taxon>Agaricomycetes</taxon>
        <taxon>Agaricomycetidae</taxon>
        <taxon>Agaricales</taxon>
        <taxon>Agaricineae</taxon>
        <taxon>Hydnangiaceae</taxon>
        <taxon>Laccaria</taxon>
    </lineage>
</organism>
<keyword evidence="2" id="KW-1185">Reference proteome</keyword>
<reference evidence="2" key="2">
    <citation type="submission" date="2015-01" db="EMBL/GenBank/DDBJ databases">
        <title>Evolutionary Origins and Diversification of the Mycorrhizal Mutualists.</title>
        <authorList>
            <consortium name="DOE Joint Genome Institute"/>
            <consortium name="Mycorrhizal Genomics Consortium"/>
            <person name="Kohler A."/>
            <person name="Kuo A."/>
            <person name="Nagy L.G."/>
            <person name="Floudas D."/>
            <person name="Copeland A."/>
            <person name="Barry K.W."/>
            <person name="Cichocki N."/>
            <person name="Veneault-Fourrey C."/>
            <person name="LaButti K."/>
            <person name="Lindquist E.A."/>
            <person name="Lipzen A."/>
            <person name="Lundell T."/>
            <person name="Morin E."/>
            <person name="Murat C."/>
            <person name="Riley R."/>
            <person name="Ohm R."/>
            <person name="Sun H."/>
            <person name="Tunlid A."/>
            <person name="Henrissat B."/>
            <person name="Grigoriev I.V."/>
            <person name="Hibbett D.S."/>
            <person name="Martin F."/>
        </authorList>
    </citation>
    <scope>NUCLEOTIDE SEQUENCE [LARGE SCALE GENOMIC DNA]</scope>
    <source>
        <strain evidence="2">LaAM-08-1</strain>
    </source>
</reference>
<evidence type="ECO:0000313" key="1">
    <source>
        <dbReference type="EMBL" id="KIJ89797.1"/>
    </source>
</evidence>
<feature type="non-terminal residue" evidence="1">
    <location>
        <position position="1"/>
    </location>
</feature>
<name>A0A0C9WZI0_9AGAR</name>
<dbReference type="HOGENOM" id="CLU_074624_0_0_1"/>
<dbReference type="STRING" id="1095629.A0A0C9WZI0"/>
<proteinExistence type="predicted"/>
<accession>A0A0C9WZI0</accession>
<gene>
    <name evidence="1" type="ORF">K443DRAFT_117510</name>
</gene>
<reference evidence="1 2" key="1">
    <citation type="submission" date="2014-04" db="EMBL/GenBank/DDBJ databases">
        <authorList>
            <consortium name="DOE Joint Genome Institute"/>
            <person name="Kuo A."/>
            <person name="Kohler A."/>
            <person name="Nagy L.G."/>
            <person name="Floudas D."/>
            <person name="Copeland A."/>
            <person name="Barry K.W."/>
            <person name="Cichocki N."/>
            <person name="Veneault-Fourrey C."/>
            <person name="LaButti K."/>
            <person name="Lindquist E.A."/>
            <person name="Lipzen A."/>
            <person name="Lundell T."/>
            <person name="Morin E."/>
            <person name="Murat C."/>
            <person name="Sun H."/>
            <person name="Tunlid A."/>
            <person name="Henrissat B."/>
            <person name="Grigoriev I.V."/>
            <person name="Hibbett D.S."/>
            <person name="Martin F."/>
            <person name="Nordberg H.P."/>
            <person name="Cantor M.N."/>
            <person name="Hua S.X."/>
        </authorList>
    </citation>
    <scope>NUCLEOTIDE SEQUENCE [LARGE SCALE GENOMIC DNA]</scope>
    <source>
        <strain evidence="1 2">LaAM-08-1</strain>
    </source>
</reference>
<dbReference type="Proteomes" id="UP000054477">
    <property type="component" value="Unassembled WGS sequence"/>
</dbReference>